<dbReference type="EMBL" id="CAJOBA010006417">
    <property type="protein sequence ID" value="CAF3772248.1"/>
    <property type="molecule type" value="Genomic_DNA"/>
</dbReference>
<dbReference type="AlphaFoldDB" id="A0A8S2IVS1"/>
<reference evidence="2" key="1">
    <citation type="submission" date="2021-02" db="EMBL/GenBank/DDBJ databases">
        <authorList>
            <person name="Nowell W R."/>
        </authorList>
    </citation>
    <scope>NUCLEOTIDE SEQUENCE</scope>
</reference>
<comment type="caution">
    <text evidence="2">The sequence shown here is derived from an EMBL/GenBank/DDBJ whole genome shotgun (WGS) entry which is preliminary data.</text>
</comment>
<dbReference type="Proteomes" id="UP000677228">
    <property type="component" value="Unassembled WGS sequence"/>
</dbReference>
<protein>
    <submittedName>
        <fullName evidence="2">Uncharacterized protein</fullName>
    </submittedName>
</protein>
<proteinExistence type="predicted"/>
<organism evidence="2 3">
    <name type="scientific">Didymodactylos carnosus</name>
    <dbReference type="NCBI Taxonomy" id="1234261"/>
    <lineage>
        <taxon>Eukaryota</taxon>
        <taxon>Metazoa</taxon>
        <taxon>Spiralia</taxon>
        <taxon>Gnathifera</taxon>
        <taxon>Rotifera</taxon>
        <taxon>Eurotatoria</taxon>
        <taxon>Bdelloidea</taxon>
        <taxon>Philodinida</taxon>
        <taxon>Philodinidae</taxon>
        <taxon>Didymodactylos</taxon>
    </lineage>
</organism>
<evidence type="ECO:0000313" key="3">
    <source>
        <dbReference type="Proteomes" id="UP000682733"/>
    </source>
</evidence>
<sequence>MFVREQKLVLESEDHQGPKCGSEMRDGKRKAFKGWYKDETCDEYFNYWHGPGGLVAIIAHHPQFEKISFIGKAYRDTKLSESDLKLKQHFLRP</sequence>
<evidence type="ECO:0000313" key="2">
    <source>
        <dbReference type="EMBL" id="CAF3772248.1"/>
    </source>
</evidence>
<name>A0A8S2IVS1_9BILA</name>
<gene>
    <name evidence="1" type="ORF">OVA965_LOCUS14657</name>
    <name evidence="2" type="ORF">TMI583_LOCUS14656</name>
</gene>
<accession>A0A8S2IVS1</accession>
<evidence type="ECO:0000313" key="1">
    <source>
        <dbReference type="EMBL" id="CAF1003037.1"/>
    </source>
</evidence>
<dbReference type="EMBL" id="CAJNOK010006411">
    <property type="protein sequence ID" value="CAF1003037.1"/>
    <property type="molecule type" value="Genomic_DNA"/>
</dbReference>
<dbReference type="Proteomes" id="UP000682733">
    <property type="component" value="Unassembled WGS sequence"/>
</dbReference>